<keyword evidence="5" id="KW-1185">Reference proteome</keyword>
<keyword evidence="1" id="KW-0106">Calcium</keyword>
<dbReference type="AlphaFoldDB" id="A0A068YAP3"/>
<proteinExistence type="predicted"/>
<dbReference type="STRING" id="6211.A0A068YAP3"/>
<sequence length="286" mass="32855">MTRHYGLLIYLLVSQAISYSDDLHKHPFEAKERLARLFDSIDTFHDGELDSNELAAWIDSVFSRADRKSAMEMLRRLDIDKDGYVSMAEYLSDNFGYTLQEIDAIRRDESNESQQILEAVDDEIERFTRADVNGDEQLDARELAGFNSPYHYPHMAPYVVGEMLHYQDYNGDGRLGLEEYLANSKDNEILEYGKGQFSSIDKNGDGYADAEELRLHYIEESGRYARNEADHLLAESDLNSDEKLTRAEVSEAYETWLDSPATDHGELLRDVNLDQLSLQGRARDEL</sequence>
<feature type="chain" id="PRO_5009741656" evidence="2">
    <location>
        <begin position="19"/>
        <end position="286"/>
    </location>
</feature>
<evidence type="ECO:0000313" key="4">
    <source>
        <dbReference type="EMBL" id="CDS41602.1"/>
    </source>
</evidence>
<dbReference type="PROSITE" id="PS50222">
    <property type="entry name" value="EF_HAND_2"/>
    <property type="match status" value="3"/>
</dbReference>
<feature type="domain" description="EF-hand" evidence="3">
    <location>
        <begin position="29"/>
        <end position="64"/>
    </location>
</feature>
<reference evidence="4" key="1">
    <citation type="journal article" date="2013" name="Nature">
        <title>The genomes of four tapeworm species reveal adaptations to parasitism.</title>
        <authorList>
            <person name="Tsai I.J."/>
            <person name="Zarowiecki M."/>
            <person name="Holroyd N."/>
            <person name="Garciarrubio A."/>
            <person name="Sanchez-Flores A."/>
            <person name="Brooks K.L."/>
            <person name="Tracey A."/>
            <person name="Bobes R.J."/>
            <person name="Fragoso G."/>
            <person name="Sciutto E."/>
            <person name="Aslett M."/>
            <person name="Beasley H."/>
            <person name="Bennett H.M."/>
            <person name="Cai J."/>
            <person name="Camicia F."/>
            <person name="Clark R."/>
            <person name="Cucher M."/>
            <person name="De Silva N."/>
            <person name="Day T.A."/>
            <person name="Deplazes P."/>
            <person name="Estrada K."/>
            <person name="Fernandez C."/>
            <person name="Holland P.W."/>
            <person name="Hou J."/>
            <person name="Hu S."/>
            <person name="Huckvale T."/>
            <person name="Hung S.S."/>
            <person name="Kamenetzky L."/>
            <person name="Keane J.A."/>
            <person name="Kiss F."/>
            <person name="Koziol U."/>
            <person name="Lambert O."/>
            <person name="Liu K."/>
            <person name="Luo X."/>
            <person name="Luo Y."/>
            <person name="Macchiaroli N."/>
            <person name="Nichol S."/>
            <person name="Paps J."/>
            <person name="Parkinson J."/>
            <person name="Pouchkina-Stantcheva N."/>
            <person name="Riddiford N."/>
            <person name="Rosenzvit M."/>
            <person name="Salinas G."/>
            <person name="Wasmuth J.D."/>
            <person name="Zamanian M."/>
            <person name="Zheng Y."/>
            <person name="Cai X."/>
            <person name="Soberon X."/>
            <person name="Olson P.D."/>
            <person name="Laclette J.P."/>
            <person name="Brehm K."/>
            <person name="Berriman M."/>
            <person name="Garciarrubio A."/>
            <person name="Bobes R.J."/>
            <person name="Fragoso G."/>
            <person name="Sanchez-Flores A."/>
            <person name="Estrada K."/>
            <person name="Cevallos M.A."/>
            <person name="Morett E."/>
            <person name="Gonzalez V."/>
            <person name="Portillo T."/>
            <person name="Ochoa-Leyva A."/>
            <person name="Jose M.V."/>
            <person name="Sciutto E."/>
            <person name="Landa A."/>
            <person name="Jimenez L."/>
            <person name="Valdes V."/>
            <person name="Carrero J.C."/>
            <person name="Larralde C."/>
            <person name="Morales-Montor J."/>
            <person name="Limon-Lason J."/>
            <person name="Soberon X."/>
            <person name="Laclette J.P."/>
        </authorList>
    </citation>
    <scope>NUCLEOTIDE SEQUENCE [LARGE SCALE GENOMIC DNA]</scope>
</reference>
<dbReference type="PROSITE" id="PS00018">
    <property type="entry name" value="EF_HAND_1"/>
    <property type="match status" value="1"/>
</dbReference>
<gene>
    <name evidence="4" type="ORF">EmuJ_000926900</name>
</gene>
<dbReference type="PANTHER" id="PTHR10827">
    <property type="entry name" value="RETICULOCALBIN"/>
    <property type="match status" value="1"/>
</dbReference>
<dbReference type="SUPFAM" id="SSF47473">
    <property type="entry name" value="EF-hand"/>
    <property type="match status" value="2"/>
</dbReference>
<dbReference type="InterPro" id="IPR002048">
    <property type="entry name" value="EF_hand_dom"/>
</dbReference>
<dbReference type="GO" id="GO:0005509">
    <property type="term" value="F:calcium ion binding"/>
    <property type="evidence" value="ECO:0007669"/>
    <property type="project" value="InterPro"/>
</dbReference>
<organism evidence="4 5">
    <name type="scientific">Echinococcus multilocularis</name>
    <name type="common">Fox tapeworm</name>
    <dbReference type="NCBI Taxonomy" id="6211"/>
    <lineage>
        <taxon>Eukaryota</taxon>
        <taxon>Metazoa</taxon>
        <taxon>Spiralia</taxon>
        <taxon>Lophotrochozoa</taxon>
        <taxon>Platyhelminthes</taxon>
        <taxon>Cestoda</taxon>
        <taxon>Eucestoda</taxon>
        <taxon>Cyclophyllidea</taxon>
        <taxon>Taeniidae</taxon>
        <taxon>Echinococcus</taxon>
    </lineage>
</organism>
<dbReference type="InterPro" id="IPR018247">
    <property type="entry name" value="EF_Hand_1_Ca_BS"/>
</dbReference>
<accession>A0A068YAP3</accession>
<evidence type="ECO:0000256" key="2">
    <source>
        <dbReference type="SAM" id="SignalP"/>
    </source>
</evidence>
<keyword evidence="2" id="KW-0732">Signal</keyword>
<dbReference type="PANTHER" id="PTHR10827:SF85">
    <property type="entry name" value="CALCIUM-BINDING PROTEIN"/>
    <property type="match status" value="1"/>
</dbReference>
<dbReference type="Pfam" id="PF13202">
    <property type="entry name" value="EF-hand_5"/>
    <property type="match status" value="1"/>
</dbReference>
<dbReference type="EMBL" id="LN902846">
    <property type="protein sequence ID" value="CDS41602.1"/>
    <property type="molecule type" value="Genomic_DNA"/>
</dbReference>
<dbReference type="OMA" id="HYQDYNG"/>
<feature type="signal peptide" evidence="2">
    <location>
        <begin position="1"/>
        <end position="18"/>
    </location>
</feature>
<evidence type="ECO:0000313" key="5">
    <source>
        <dbReference type="Proteomes" id="UP000017246"/>
    </source>
</evidence>
<dbReference type="Gene3D" id="1.10.238.10">
    <property type="entry name" value="EF-hand"/>
    <property type="match status" value="3"/>
</dbReference>
<reference evidence="4" key="2">
    <citation type="submission" date="2015-11" db="EMBL/GenBank/DDBJ databases">
        <authorList>
            <person name="Zhang Y."/>
            <person name="Guo Z."/>
        </authorList>
    </citation>
    <scope>NUCLEOTIDE SEQUENCE</scope>
</reference>
<feature type="domain" description="EF-hand" evidence="3">
    <location>
        <begin position="188"/>
        <end position="223"/>
    </location>
</feature>
<dbReference type="OrthoDB" id="6223661at2759"/>
<name>A0A068YAP3_ECHMU</name>
<dbReference type="Proteomes" id="UP000017246">
    <property type="component" value="Unassembled WGS sequence"/>
</dbReference>
<evidence type="ECO:0000256" key="1">
    <source>
        <dbReference type="ARBA" id="ARBA00022837"/>
    </source>
</evidence>
<dbReference type="Pfam" id="PF13499">
    <property type="entry name" value="EF-hand_7"/>
    <property type="match status" value="1"/>
</dbReference>
<protein>
    <submittedName>
        <fullName evidence="4">Reticulocalbin</fullName>
    </submittedName>
</protein>
<dbReference type="eggNOG" id="KOG4223">
    <property type="taxonomic scope" value="Eukaryota"/>
</dbReference>
<evidence type="ECO:0000259" key="3">
    <source>
        <dbReference type="PROSITE" id="PS50222"/>
    </source>
</evidence>
<dbReference type="InterPro" id="IPR011992">
    <property type="entry name" value="EF-hand-dom_pair"/>
</dbReference>
<feature type="domain" description="EF-hand" evidence="3">
    <location>
        <begin position="65"/>
        <end position="100"/>
    </location>
</feature>